<keyword evidence="8" id="KW-0560">Oxidoreductase</keyword>
<evidence type="ECO:0000256" key="2">
    <source>
        <dbReference type="ARBA" id="ARBA00004370"/>
    </source>
</evidence>
<evidence type="ECO:0000256" key="6">
    <source>
        <dbReference type="ARBA" id="ARBA00022723"/>
    </source>
</evidence>
<evidence type="ECO:0000256" key="1">
    <source>
        <dbReference type="ARBA" id="ARBA00001971"/>
    </source>
</evidence>
<evidence type="ECO:0000256" key="8">
    <source>
        <dbReference type="ARBA" id="ARBA00023002"/>
    </source>
</evidence>
<evidence type="ECO:0000256" key="4">
    <source>
        <dbReference type="ARBA" id="ARBA00022617"/>
    </source>
</evidence>
<dbReference type="InterPro" id="IPR036396">
    <property type="entry name" value="Cyt_P450_sf"/>
</dbReference>
<keyword evidence="7 13" id="KW-1133">Transmembrane helix</keyword>
<proteinExistence type="inferred from homology"/>
<organism evidence="14 15">
    <name type="scientific">Triangularia setosa</name>
    <dbReference type="NCBI Taxonomy" id="2587417"/>
    <lineage>
        <taxon>Eukaryota</taxon>
        <taxon>Fungi</taxon>
        <taxon>Dikarya</taxon>
        <taxon>Ascomycota</taxon>
        <taxon>Pezizomycotina</taxon>
        <taxon>Sordariomycetes</taxon>
        <taxon>Sordariomycetidae</taxon>
        <taxon>Sordariales</taxon>
        <taxon>Podosporaceae</taxon>
        <taxon>Triangularia</taxon>
    </lineage>
</organism>
<evidence type="ECO:0000256" key="11">
    <source>
        <dbReference type="ARBA" id="ARBA00023136"/>
    </source>
</evidence>
<keyword evidence="6 12" id="KW-0479">Metal-binding</keyword>
<evidence type="ECO:0000256" key="7">
    <source>
        <dbReference type="ARBA" id="ARBA00022989"/>
    </source>
</evidence>
<dbReference type="PANTHER" id="PTHR46206">
    <property type="entry name" value="CYTOCHROME P450"/>
    <property type="match status" value="1"/>
</dbReference>
<dbReference type="InterPro" id="IPR002403">
    <property type="entry name" value="Cyt_P450_E_grp-IV"/>
</dbReference>
<dbReference type="SUPFAM" id="SSF48264">
    <property type="entry name" value="Cytochrome P450"/>
    <property type="match status" value="1"/>
</dbReference>
<feature type="binding site" description="axial binding residue" evidence="12">
    <location>
        <position position="470"/>
    </location>
    <ligand>
        <name>heme</name>
        <dbReference type="ChEBI" id="CHEBI:30413"/>
    </ligand>
    <ligandPart>
        <name>Fe</name>
        <dbReference type="ChEBI" id="CHEBI:18248"/>
    </ligandPart>
</feature>
<keyword evidence="15" id="KW-1185">Reference proteome</keyword>
<dbReference type="CDD" id="cd11041">
    <property type="entry name" value="CYP503A1-like"/>
    <property type="match status" value="1"/>
</dbReference>
<dbReference type="GO" id="GO:0016705">
    <property type="term" value="F:oxidoreductase activity, acting on paired donors, with incorporation or reduction of molecular oxygen"/>
    <property type="evidence" value="ECO:0007669"/>
    <property type="project" value="InterPro"/>
</dbReference>
<keyword evidence="10" id="KW-0503">Monooxygenase</keyword>
<reference evidence="14" key="2">
    <citation type="submission" date="2023-05" db="EMBL/GenBank/DDBJ databases">
        <authorList>
            <consortium name="Lawrence Berkeley National Laboratory"/>
            <person name="Steindorff A."/>
            <person name="Hensen N."/>
            <person name="Bonometti L."/>
            <person name="Westerberg I."/>
            <person name="Brannstrom I.O."/>
            <person name="Guillou S."/>
            <person name="Cros-Aarteil S."/>
            <person name="Calhoun S."/>
            <person name="Haridas S."/>
            <person name="Kuo A."/>
            <person name="Mondo S."/>
            <person name="Pangilinan J."/>
            <person name="Riley R."/>
            <person name="Labutti K."/>
            <person name="Andreopoulos B."/>
            <person name="Lipzen A."/>
            <person name="Chen C."/>
            <person name="Yanf M."/>
            <person name="Daum C."/>
            <person name="Ng V."/>
            <person name="Clum A."/>
            <person name="Ohm R."/>
            <person name="Martin F."/>
            <person name="Silar P."/>
            <person name="Natvig D."/>
            <person name="Lalanne C."/>
            <person name="Gautier V."/>
            <person name="Ament-Velasquez S.L."/>
            <person name="Kruys A."/>
            <person name="Hutchinson M.I."/>
            <person name="Powell A.J."/>
            <person name="Barry K."/>
            <person name="Miller A.N."/>
            <person name="Grigoriev I.V."/>
            <person name="Debuchy R."/>
            <person name="Gladieux P."/>
            <person name="Thoren M.H."/>
            <person name="Johannesson H."/>
        </authorList>
    </citation>
    <scope>NUCLEOTIDE SEQUENCE</scope>
    <source>
        <strain evidence="14">CBS 892.96</strain>
    </source>
</reference>
<comment type="caution">
    <text evidence="14">The sequence shown here is derived from an EMBL/GenBank/DDBJ whole genome shotgun (WGS) entry which is preliminary data.</text>
</comment>
<evidence type="ECO:0000256" key="12">
    <source>
        <dbReference type="PIRSR" id="PIRSR602403-1"/>
    </source>
</evidence>
<evidence type="ECO:0000313" key="14">
    <source>
        <dbReference type="EMBL" id="KAK4171000.1"/>
    </source>
</evidence>
<name>A0AAN6VWJ5_9PEZI</name>
<dbReference type="Proteomes" id="UP001302321">
    <property type="component" value="Unassembled WGS sequence"/>
</dbReference>
<gene>
    <name evidence="14" type="ORF">QBC36DRAFT_200268</name>
</gene>
<dbReference type="Gene3D" id="1.10.630.10">
    <property type="entry name" value="Cytochrome P450"/>
    <property type="match status" value="1"/>
</dbReference>
<comment type="cofactor">
    <cofactor evidence="1 12">
        <name>heme</name>
        <dbReference type="ChEBI" id="CHEBI:30413"/>
    </cofactor>
</comment>
<keyword evidence="9 12" id="KW-0408">Iron</keyword>
<evidence type="ECO:0000256" key="13">
    <source>
        <dbReference type="SAM" id="Phobius"/>
    </source>
</evidence>
<sequence length="525" mass="59009">MLSPDNHGSVLTTIALVWFSILLIGLPTAKWIQQRWKAWGYLFGGPSMIQEAFTKANGKPFEVISQETRHIFVSSATDIKQLLSSPSDDLSFYAAARYLAQPQYTMHNFNWLDQEGVTAIGKAKSEGGGFTRAVRVCLTNNLSRVLPELGAMVEKEVKKMLHEHKMIDSLRTSPIHEMITRLVVLCNIRAIFGAELAKNEVFVKAAQSYIEQTILGSEAIRIMPHWFQPVIGRIVPRWMTAQHVVYSTLLPIVQARLKERELPLAEQTQHADCIQWVVDCSTSLGQQKGQYGGIGAERAVHELMAIWFGSVHAVAAVVTFAVEDLCLHPEYIAPLRQEINAHFEGFKIAGQPSGLPLLDSFIKESARLAPNEALSTRRAALKSFSFTDSSNNNWHLAKGDWICTPLWAMNMSDKIYTDPEQFDGFRFAPPEVLRAISESSPKTKPAQSKPGKIYDTDFEWLMFGIGKQACPGRFYATATFKLIIATIVRKYDVRMVEPGAKRWWTMESALVPREVGVVFTEREVY</sequence>
<comment type="similarity">
    <text evidence="3">Belongs to the cytochrome P450 family.</text>
</comment>
<protein>
    <submittedName>
        <fullName evidence="14">Cytochrome P450</fullName>
    </submittedName>
</protein>
<evidence type="ECO:0000313" key="15">
    <source>
        <dbReference type="Proteomes" id="UP001302321"/>
    </source>
</evidence>
<dbReference type="EMBL" id="MU866673">
    <property type="protein sequence ID" value="KAK4171000.1"/>
    <property type="molecule type" value="Genomic_DNA"/>
</dbReference>
<keyword evidence="4 12" id="KW-0349">Heme</keyword>
<reference evidence="14" key="1">
    <citation type="journal article" date="2023" name="Mol. Phylogenet. Evol.">
        <title>Genome-scale phylogeny and comparative genomics of the fungal order Sordariales.</title>
        <authorList>
            <person name="Hensen N."/>
            <person name="Bonometti L."/>
            <person name="Westerberg I."/>
            <person name="Brannstrom I.O."/>
            <person name="Guillou S."/>
            <person name="Cros-Aarteil S."/>
            <person name="Calhoun S."/>
            <person name="Haridas S."/>
            <person name="Kuo A."/>
            <person name="Mondo S."/>
            <person name="Pangilinan J."/>
            <person name="Riley R."/>
            <person name="LaButti K."/>
            <person name="Andreopoulos B."/>
            <person name="Lipzen A."/>
            <person name="Chen C."/>
            <person name="Yan M."/>
            <person name="Daum C."/>
            <person name="Ng V."/>
            <person name="Clum A."/>
            <person name="Steindorff A."/>
            <person name="Ohm R.A."/>
            <person name="Martin F."/>
            <person name="Silar P."/>
            <person name="Natvig D.O."/>
            <person name="Lalanne C."/>
            <person name="Gautier V."/>
            <person name="Ament-Velasquez S.L."/>
            <person name="Kruys A."/>
            <person name="Hutchinson M.I."/>
            <person name="Powell A.J."/>
            <person name="Barry K."/>
            <person name="Miller A.N."/>
            <person name="Grigoriev I.V."/>
            <person name="Debuchy R."/>
            <person name="Gladieux P."/>
            <person name="Hiltunen Thoren M."/>
            <person name="Johannesson H."/>
        </authorList>
    </citation>
    <scope>NUCLEOTIDE SEQUENCE</scope>
    <source>
        <strain evidence="14">CBS 892.96</strain>
    </source>
</reference>
<dbReference type="GO" id="GO:0004497">
    <property type="term" value="F:monooxygenase activity"/>
    <property type="evidence" value="ECO:0007669"/>
    <property type="project" value="UniProtKB-KW"/>
</dbReference>
<dbReference type="GO" id="GO:0005506">
    <property type="term" value="F:iron ion binding"/>
    <property type="evidence" value="ECO:0007669"/>
    <property type="project" value="InterPro"/>
</dbReference>
<comment type="subcellular location">
    <subcellularLocation>
        <location evidence="2">Membrane</location>
    </subcellularLocation>
</comment>
<accession>A0AAN6VWJ5</accession>
<evidence type="ECO:0000256" key="3">
    <source>
        <dbReference type="ARBA" id="ARBA00010617"/>
    </source>
</evidence>
<dbReference type="GO" id="GO:0016020">
    <property type="term" value="C:membrane"/>
    <property type="evidence" value="ECO:0007669"/>
    <property type="project" value="UniProtKB-SubCell"/>
</dbReference>
<dbReference type="AlphaFoldDB" id="A0AAN6VWJ5"/>
<dbReference type="PRINTS" id="PR00465">
    <property type="entry name" value="EP450IV"/>
</dbReference>
<evidence type="ECO:0000256" key="10">
    <source>
        <dbReference type="ARBA" id="ARBA00023033"/>
    </source>
</evidence>
<dbReference type="Pfam" id="PF00067">
    <property type="entry name" value="p450"/>
    <property type="match status" value="1"/>
</dbReference>
<evidence type="ECO:0000256" key="5">
    <source>
        <dbReference type="ARBA" id="ARBA00022692"/>
    </source>
</evidence>
<keyword evidence="11 13" id="KW-0472">Membrane</keyword>
<dbReference type="GO" id="GO:0020037">
    <property type="term" value="F:heme binding"/>
    <property type="evidence" value="ECO:0007669"/>
    <property type="project" value="InterPro"/>
</dbReference>
<keyword evidence="5 13" id="KW-0812">Transmembrane</keyword>
<feature type="transmembrane region" description="Helical" evidence="13">
    <location>
        <begin position="6"/>
        <end position="26"/>
    </location>
</feature>
<evidence type="ECO:0000256" key="9">
    <source>
        <dbReference type="ARBA" id="ARBA00023004"/>
    </source>
</evidence>
<dbReference type="InterPro" id="IPR001128">
    <property type="entry name" value="Cyt_P450"/>
</dbReference>
<dbReference type="PANTHER" id="PTHR46206:SF5">
    <property type="entry name" value="P450, PUTATIVE (EUROFUNG)-RELATED"/>
    <property type="match status" value="1"/>
</dbReference>